<dbReference type="PANTHER" id="PTHR35333:SF3">
    <property type="entry name" value="BETA-LACTAMASE-TYPE TRANSPEPTIDASE FOLD CONTAINING PROTEIN"/>
    <property type="match status" value="1"/>
</dbReference>
<reference evidence="2 3" key="1">
    <citation type="submission" date="2022-04" db="EMBL/GenBank/DDBJ databases">
        <title>Positive selection, recombination, and allopatry shape intraspecific diversity of widespread and dominant cyanobacteria.</title>
        <authorList>
            <person name="Wei J."/>
            <person name="Shu W."/>
            <person name="Hu C."/>
        </authorList>
    </citation>
    <scope>NUCLEOTIDE SEQUENCE [LARGE SCALE GENOMIC DNA]</scope>
    <source>
        <strain evidence="2 3">DQ-A4</strain>
    </source>
</reference>
<dbReference type="InterPro" id="IPR012338">
    <property type="entry name" value="Beta-lactam/transpept-like"/>
</dbReference>
<keyword evidence="2" id="KW-0378">Hydrolase</keyword>
<dbReference type="Proteomes" id="UP001482513">
    <property type="component" value="Unassembled WGS sequence"/>
</dbReference>
<organism evidence="2 3">
    <name type="scientific">Leptolyngbya subtilissima DQ-A4</name>
    <dbReference type="NCBI Taxonomy" id="2933933"/>
    <lineage>
        <taxon>Bacteria</taxon>
        <taxon>Bacillati</taxon>
        <taxon>Cyanobacteriota</taxon>
        <taxon>Cyanophyceae</taxon>
        <taxon>Leptolyngbyales</taxon>
        <taxon>Leptolyngbyaceae</taxon>
        <taxon>Leptolyngbya group</taxon>
        <taxon>Leptolyngbya</taxon>
    </lineage>
</organism>
<dbReference type="InterPro" id="IPR045155">
    <property type="entry name" value="Beta-lactam_cat"/>
</dbReference>
<accession>A0ABV0K1I5</accession>
<sequence length="447" mass="48714">MHSVWLQVLKPTVVVGVLMANVALPKFPVAAPEQNSQATVAVPKVDTLAELYRLRDRLGVELSRYPTIMGAVDPPPAAFLDQLGAINYRLRQEETARQLQQQAEQAAAAAIALGDPAALPAKELAVAYSHWDKAVAALNQIAPNTFGEAQAAAQKQQYEQQRATAAYHYDTARSASLKPIVEQTGLASRVRLTVCSLQRECRRWQGNRPPASSASLIKVPVAIALMTKLHQEGTAPSTPIWISPSNWTEDAGSLWVRTAYPLEQIMADMISASGNIATNQLIDYMGWHSINHSLRSQGYQTTRVTKKLVGETTYPANAGSAPNVITTDELTDMMVAIYNQEFAGAHLIEAALANQRDRNLGHAAVRSPVDWLGEKTGRNSKVLGTTTAVRVSGQRYVITATLDHSGNDTAMQRIVAGVIQHLLTHNGFENELARADDMVTDRRTFLP</sequence>
<dbReference type="Pfam" id="PF13354">
    <property type="entry name" value="Beta-lactamase2"/>
    <property type="match status" value="1"/>
</dbReference>
<gene>
    <name evidence="2" type="ORF">NC992_07165</name>
</gene>
<evidence type="ECO:0000259" key="1">
    <source>
        <dbReference type="Pfam" id="PF13354"/>
    </source>
</evidence>
<dbReference type="InterPro" id="IPR000871">
    <property type="entry name" value="Beta-lactam_class-A"/>
</dbReference>
<dbReference type="EMBL" id="JAMPKX010000002">
    <property type="protein sequence ID" value="MEP0946645.1"/>
    <property type="molecule type" value="Genomic_DNA"/>
</dbReference>
<dbReference type="GO" id="GO:0016787">
    <property type="term" value="F:hydrolase activity"/>
    <property type="evidence" value="ECO:0007669"/>
    <property type="project" value="UniProtKB-KW"/>
</dbReference>
<evidence type="ECO:0000313" key="3">
    <source>
        <dbReference type="Proteomes" id="UP001482513"/>
    </source>
</evidence>
<protein>
    <submittedName>
        <fullName evidence="2">Class A beta-lactamase-related serine hydrolase</fullName>
    </submittedName>
</protein>
<feature type="domain" description="Beta-lactamase class A catalytic" evidence="1">
    <location>
        <begin position="212"/>
        <end position="400"/>
    </location>
</feature>
<proteinExistence type="predicted"/>
<keyword evidence="3" id="KW-1185">Reference proteome</keyword>
<dbReference type="SUPFAM" id="SSF56601">
    <property type="entry name" value="beta-lactamase/transpeptidase-like"/>
    <property type="match status" value="1"/>
</dbReference>
<name>A0ABV0K1I5_9CYAN</name>
<dbReference type="RefSeq" id="WP_190696489.1">
    <property type="nucleotide sequence ID" value="NZ_JAMPKX010000002.1"/>
</dbReference>
<evidence type="ECO:0000313" key="2">
    <source>
        <dbReference type="EMBL" id="MEP0946645.1"/>
    </source>
</evidence>
<dbReference type="PANTHER" id="PTHR35333">
    <property type="entry name" value="BETA-LACTAMASE"/>
    <property type="match status" value="1"/>
</dbReference>
<dbReference type="Gene3D" id="3.40.710.10">
    <property type="entry name" value="DD-peptidase/beta-lactamase superfamily"/>
    <property type="match status" value="1"/>
</dbReference>
<comment type="caution">
    <text evidence="2">The sequence shown here is derived from an EMBL/GenBank/DDBJ whole genome shotgun (WGS) entry which is preliminary data.</text>
</comment>